<feature type="domain" description="EGF-like" evidence="6">
    <location>
        <begin position="1718"/>
        <end position="1757"/>
    </location>
</feature>
<protein>
    <submittedName>
        <fullName evidence="7">Neurogenic locus notch homolog protein 4</fullName>
    </submittedName>
</protein>
<dbReference type="SMART" id="SM00286">
    <property type="entry name" value="PTI"/>
    <property type="match status" value="17"/>
</dbReference>
<evidence type="ECO:0000256" key="1">
    <source>
        <dbReference type="ARBA" id="ARBA00022536"/>
    </source>
</evidence>
<feature type="domain" description="EGF-like" evidence="6">
    <location>
        <begin position="440"/>
        <end position="481"/>
    </location>
</feature>
<comment type="caution">
    <text evidence="5">Lacks conserved residue(s) required for the propagation of feature annotation.</text>
</comment>
<dbReference type="SMART" id="SM00289">
    <property type="entry name" value="WR1"/>
    <property type="match status" value="11"/>
</dbReference>
<proteinExistence type="predicted"/>
<dbReference type="PROSITE" id="PS00010">
    <property type="entry name" value="ASX_HYDROXYL"/>
    <property type="match status" value="3"/>
</dbReference>
<dbReference type="PROSITE" id="PS01186">
    <property type="entry name" value="EGF_2"/>
    <property type="match status" value="3"/>
</dbReference>
<dbReference type="PROSITE" id="PS50026">
    <property type="entry name" value="EGF_3"/>
    <property type="match status" value="6"/>
</dbReference>
<dbReference type="Gene3D" id="2.10.25.10">
    <property type="entry name" value="Laminin"/>
    <property type="match status" value="3"/>
</dbReference>
<name>A0A8D8VWK9_9HEMI</name>
<dbReference type="FunFam" id="2.10.25.10:FF:000038">
    <property type="entry name" value="Fibrillin 2"/>
    <property type="match status" value="2"/>
</dbReference>
<dbReference type="PANTHER" id="PTHR22963">
    <property type="entry name" value="ENDOGLIN-RELATED"/>
    <property type="match status" value="1"/>
</dbReference>
<dbReference type="InterPro" id="IPR006150">
    <property type="entry name" value="Cys_repeat_1"/>
</dbReference>
<feature type="domain" description="EGF-like" evidence="6">
    <location>
        <begin position="974"/>
        <end position="1015"/>
    </location>
</feature>
<evidence type="ECO:0000256" key="5">
    <source>
        <dbReference type="PROSITE-ProRule" id="PRU00076"/>
    </source>
</evidence>
<accession>A0A8D8VWK9</accession>
<dbReference type="SMART" id="SM00274">
    <property type="entry name" value="FOLN"/>
    <property type="match status" value="7"/>
</dbReference>
<dbReference type="SMART" id="SM00181">
    <property type="entry name" value="EGF"/>
    <property type="match status" value="25"/>
</dbReference>
<evidence type="ECO:0000313" key="7">
    <source>
        <dbReference type="EMBL" id="CAG6636364.1"/>
    </source>
</evidence>
<feature type="domain" description="EGF-like" evidence="6">
    <location>
        <begin position="608"/>
        <end position="644"/>
    </location>
</feature>
<dbReference type="PROSITE" id="PS01187">
    <property type="entry name" value="EGF_CA"/>
    <property type="match status" value="2"/>
</dbReference>
<keyword evidence="3" id="KW-0677">Repeat</keyword>
<dbReference type="Gene3D" id="2.90.20.10">
    <property type="entry name" value="Plasmodium vivax P25 domain"/>
    <property type="match status" value="1"/>
</dbReference>
<dbReference type="GO" id="GO:0005509">
    <property type="term" value="F:calcium ion binding"/>
    <property type="evidence" value="ECO:0007669"/>
    <property type="project" value="InterPro"/>
</dbReference>
<evidence type="ECO:0000256" key="4">
    <source>
        <dbReference type="ARBA" id="ARBA00023157"/>
    </source>
</evidence>
<evidence type="ECO:0000259" key="6">
    <source>
        <dbReference type="PROSITE" id="PS50026"/>
    </source>
</evidence>
<organism evidence="7">
    <name type="scientific">Cacopsylla melanoneura</name>
    <dbReference type="NCBI Taxonomy" id="428564"/>
    <lineage>
        <taxon>Eukaryota</taxon>
        <taxon>Metazoa</taxon>
        <taxon>Ecdysozoa</taxon>
        <taxon>Arthropoda</taxon>
        <taxon>Hexapoda</taxon>
        <taxon>Insecta</taxon>
        <taxon>Pterygota</taxon>
        <taxon>Neoptera</taxon>
        <taxon>Paraneoptera</taxon>
        <taxon>Hemiptera</taxon>
        <taxon>Sternorrhyncha</taxon>
        <taxon>Psylloidea</taxon>
        <taxon>Psyllidae</taxon>
        <taxon>Psyllinae</taxon>
        <taxon>Cacopsylla</taxon>
    </lineage>
</organism>
<dbReference type="InterPro" id="IPR000152">
    <property type="entry name" value="EGF-type_Asp/Asn_hydroxyl_site"/>
</dbReference>
<evidence type="ECO:0000256" key="2">
    <source>
        <dbReference type="ARBA" id="ARBA00022729"/>
    </source>
</evidence>
<dbReference type="EMBL" id="HBUF01093806">
    <property type="protein sequence ID" value="CAG6636364.1"/>
    <property type="molecule type" value="Transcribed_RNA"/>
</dbReference>
<keyword evidence="4" id="KW-1015">Disulfide bond</keyword>
<evidence type="ECO:0000256" key="3">
    <source>
        <dbReference type="ARBA" id="ARBA00022737"/>
    </source>
</evidence>
<feature type="domain" description="EGF-like" evidence="6">
    <location>
        <begin position="1760"/>
        <end position="1801"/>
    </location>
</feature>
<dbReference type="CDD" id="cd00054">
    <property type="entry name" value="EGF_CA"/>
    <property type="match status" value="2"/>
</dbReference>
<dbReference type="PANTHER" id="PTHR22963:SF39">
    <property type="entry name" value="DUMPY"/>
    <property type="match status" value="1"/>
</dbReference>
<dbReference type="SMART" id="SM00179">
    <property type="entry name" value="EGF_CA"/>
    <property type="match status" value="6"/>
</dbReference>
<dbReference type="InterPro" id="IPR001881">
    <property type="entry name" value="EGF-like_Ca-bd_dom"/>
</dbReference>
<sequence>MCGRNAVCVVNNHEPRCVCPPGSYVGDPSIECRLVPCVYNHDCPSSQACDLLSHTCIPACDEGACGSNAVCIAEEHRPVCHCPVGTQPAPSPDIACTRVSNQCLESNPCHPTARCEDTGAGGKDGVVCSCPELSVGDPYKTGCVPQGQCPHGDTDCPPNSRCTGGHCVSLCSGSCGPNALCKAVDRRPVCYCPAGFSPVGGEARVGCFRQITTCAGDFECVGNDRCIGGKCQVACLSSSDCSQGERCIGSLCQSPCTSHGQCPAGLACIGGTCGLGCRASGECTTNMICTDNKCSDPCSTPGSMCGPNALCTTLNHTVSCSCPAHFQGHPEPQQGCVRTPVLCIGSRVQCPPEHECEDGVCKKTCAAGADSCALGERCANDRCEKICYAAANCLSGEVCRGGVCIPGCSSDQDCASGQVCSGSKCRCAPGFSLTPSGCMDADECLTNPCHRTASCINTPGSYRCVCKPNTVGDPYLNPGCVPALGCSRPSDCNATLSCIHRRCLNPCSVPENQCGPNSLCDVTNHIPTCTCPQGYLGDPLNMEVGCFKVECSDHSHCAYDRSCDAETNRCINPCDKVTCGNGVCKAANHRALCSCAAGFSLVNNVCQDINECEQNPCHASAVCKNSPGSYSCSCPSSLIGDPFTTGCHPPDACGSDTQCPSSAVCVDGQCMNPCEEGKGKEAACGRNAECTVVNHMMRCTCVGNTVGDPKTGCTRLECTHSTDCAARQVCVSSKCVDPCSLSNACGQNAQCTPDKHAAVCACAEDFTGDPFLGCTRLLYCSGDAQCPSGTRCSNGLCSAACTSSRDCVGEQQCITGLCQPTCRSNTTCPAQHYCASGLCMPDMQCMNDNYCDDSEHCRSNEMGQMQCRPACEGLLCGRNAVCSSSNHKASCACKPGYVGNPAGGQSGHLGCHRVECNMHSDCSGDKVCEENRCKISCLANNPCGPNALCSAEKHKQICYCQPGYTGDAYFGCHLIDVCASKPCAPGARCDNTRGSFKCHCPLGMVGDPYTGPGCQSAAQCTRDDQCPNEARCVKTEGQAKCKGVCEGVRCGPNAECLATEHHSSSCVCRQGYMGNASDTSVGCRPRPQSCHTNSDCPANYYCYGELCRISCQSDEECGLGEKCLQGQCNNPCERQGACGVNSLCNVVAHRKVCFCPRGFTGSPDTECIRMPVSCESSKDCPASSQHTCKDNLCIPKCIGDNDCALNEKCSNGTCLLTCLTHSDCLAGSLCLSHLCSLGCSSDTNCSPSLSCRGSQCADPCAPSPCGPNALCTVSNHRAVCSCPAGLIGLPSANTACVRQPALPCAENRECRGSGTGTGAGSGEVCVEGRCRPLCSQDAGCLTNERCDTAAGVCKPLCHRDDDCSSGEVCRGLLCYPGCRSDTDCPSTQTCMENKCQDPCLSSTACGSNAVCSVSRHEKQCRCPKPLTGDPNLACRHQSSLCSTKADCSGDQRCSGGLCLSSCRADSNCLTDERCVQGSCRTICNSDSKCDSGQICEDRLCVPGCRTDSLCADNEACVNKHCTDPCTLNSTCGSCSTCLTLSHGPQCTCPLGYSGHPLTGCFPIPARCDGTCPCDETSGYCASQCGQDKDCACGEACSGGRCRVRCSPGKSTGQSGCPTGQYCSESNAVCTPGCRSHSDCAADKACSGGQCRDPCAPPSSGDRPACGLNALCRVLDHRAVCLCPDNYQGDPSDRCESYKCKQDSDCEPGKSCRGDGVCRNPCLSTGVCGVNAQCRVLQRHAVCSCPPGYQGNPRVQCKQPVIESCSSHNPCGDQALCTDLSGGGVACSCPPGCHGDPHQTCTCTGAAAGCQCGLNANCTLGGGGQQCLCPIEFPLGDPYVQCFAGRNSEDCRVSGCGRGALCTRGPDSYACQCPAGTTGDPAIQCKPDLECAQDEDCSYDKSCMSGKCSNMCVNTHQCSKFATCIIVQHKPMCLCKPCYHGNGTICTPDTSCKTCVSNKHCKPGQACINNRCEVNCKSDDMCKVGHKCVQGVCKSTSSLCKSNTDCNAQQACIDGTCENLFCSSDTECNLDQICKNNMCVDTVCNGDLNCLSGQHCNEFGICKTKPTQGPDRKTGQDKDEDKDQDKTQCKVNEDCKPEETCTPQGNCQISACSKDSECREEEICKDGKCVPTICNSDFHCQTGQFCNEDGLCQMKACTADIHCMKNETCENFMCKSRETSTPPAVDSTTVTCKHTKDCRYGEVCKNNVCKSNINCKNGTCSRRDTCKHDYECENNGVCNQGLCDYICTQDYECNPGETCRNGVCKVNTCKTSSDCSNRQVCKMNVCRNTCKTGTDCKKDVEKCVNSVCQLVKCKTNSDCDENEMCRNATCIKQGLGDDKINGTKEIGCKTDTDCTDGLVCSKASGQCIQNLCTSVKCEKNKICRVQNK</sequence>
<dbReference type="InterPro" id="IPR018097">
    <property type="entry name" value="EGF_Ca-bd_CS"/>
</dbReference>
<dbReference type="SUPFAM" id="SSF57196">
    <property type="entry name" value="EGF/Laminin"/>
    <property type="match status" value="3"/>
</dbReference>
<keyword evidence="1 5" id="KW-0245">EGF-like domain</keyword>
<keyword evidence="2" id="KW-0732">Signal</keyword>
<dbReference type="InterPro" id="IPR003645">
    <property type="entry name" value="Fol_N"/>
</dbReference>
<dbReference type="InterPro" id="IPR000742">
    <property type="entry name" value="EGF"/>
</dbReference>
<reference evidence="7" key="1">
    <citation type="submission" date="2021-05" db="EMBL/GenBank/DDBJ databases">
        <authorList>
            <person name="Alioto T."/>
            <person name="Alioto T."/>
            <person name="Gomez Garrido J."/>
        </authorList>
    </citation>
    <scope>NUCLEOTIDE SEQUENCE</scope>
</reference>
<feature type="domain" description="EGF-like" evidence="6">
    <location>
        <begin position="1846"/>
        <end position="1885"/>
    </location>
</feature>